<gene>
    <name evidence="2" type="ORF">V6N11_046164</name>
</gene>
<feature type="region of interest" description="Disordered" evidence="1">
    <location>
        <begin position="1"/>
        <end position="29"/>
    </location>
</feature>
<reference evidence="2 3" key="1">
    <citation type="journal article" date="2024" name="G3 (Bethesda)">
        <title>Genome assembly of Hibiscus sabdariffa L. provides insights into metabolisms of medicinal natural products.</title>
        <authorList>
            <person name="Kim T."/>
        </authorList>
    </citation>
    <scope>NUCLEOTIDE SEQUENCE [LARGE SCALE GENOMIC DNA]</scope>
    <source>
        <strain evidence="2">TK-2024</strain>
        <tissue evidence="2">Old leaves</tissue>
    </source>
</reference>
<keyword evidence="3" id="KW-1185">Reference proteome</keyword>
<proteinExistence type="predicted"/>
<dbReference type="Proteomes" id="UP001396334">
    <property type="component" value="Unassembled WGS sequence"/>
</dbReference>
<dbReference type="EMBL" id="JBBPBN010000411">
    <property type="protein sequence ID" value="KAK8487036.1"/>
    <property type="molecule type" value="Genomic_DNA"/>
</dbReference>
<sequence>MRSPENTSGKPLTPSHLDEFGGRPPDGVPEIPTVIHLERPSSPTLLEGQSVMKKVRSCVDVEENSDGVDMDADHVSVADGNMREGDVRRPAGDGTTYASIEVVGQHSGSRSGVLSSENLMEDRDTVIGAENRGDSVMAGADGNMGNMRARVTQSQMEGHVADATVDLGVTGGNVIRNAAYMVSNPDKRKKKVTAKPLKSVEFIPTMNGSKSTVVTHHPIVRSGSHLALRIVEDLNTGITPARKEVAARQGIRVKKSSNSGKGGLGVVDWVKSAHARIDAMGNQRNGKLDGNSNTMDNLSDDHLLSEEDLWEEDNLANMSDVGEENDVGVGNDQSVGDSELKGKVQITAVYASPTVAIPFIIACVHGLNIKQWVRDNLTKRFRFGRDPRGWDLIFGATCWYLWLYRNGVVFGSDGIDSWSVLAKVREWYVEHVAGLQQVSFAAGSDSIGSHRVVRDDHGSWNPLP</sequence>
<comment type="caution">
    <text evidence="2">The sequence shown here is derived from an EMBL/GenBank/DDBJ whole genome shotgun (WGS) entry which is preliminary data.</text>
</comment>
<name>A0ABR2A223_9ROSI</name>
<feature type="compositionally biased region" description="Polar residues" evidence="1">
    <location>
        <begin position="1"/>
        <end position="10"/>
    </location>
</feature>
<evidence type="ECO:0000256" key="1">
    <source>
        <dbReference type="SAM" id="MobiDB-lite"/>
    </source>
</evidence>
<organism evidence="2 3">
    <name type="scientific">Hibiscus sabdariffa</name>
    <name type="common">roselle</name>
    <dbReference type="NCBI Taxonomy" id="183260"/>
    <lineage>
        <taxon>Eukaryota</taxon>
        <taxon>Viridiplantae</taxon>
        <taxon>Streptophyta</taxon>
        <taxon>Embryophyta</taxon>
        <taxon>Tracheophyta</taxon>
        <taxon>Spermatophyta</taxon>
        <taxon>Magnoliopsida</taxon>
        <taxon>eudicotyledons</taxon>
        <taxon>Gunneridae</taxon>
        <taxon>Pentapetalae</taxon>
        <taxon>rosids</taxon>
        <taxon>malvids</taxon>
        <taxon>Malvales</taxon>
        <taxon>Malvaceae</taxon>
        <taxon>Malvoideae</taxon>
        <taxon>Hibiscus</taxon>
    </lineage>
</organism>
<protein>
    <submittedName>
        <fullName evidence="2">Uncharacterized protein</fullName>
    </submittedName>
</protein>
<accession>A0ABR2A223</accession>
<evidence type="ECO:0000313" key="2">
    <source>
        <dbReference type="EMBL" id="KAK8487036.1"/>
    </source>
</evidence>
<evidence type="ECO:0000313" key="3">
    <source>
        <dbReference type="Proteomes" id="UP001396334"/>
    </source>
</evidence>